<dbReference type="AlphaFoldDB" id="A0A7W8XTV2"/>
<dbReference type="CDD" id="cd03143">
    <property type="entry name" value="A4_beta-galactosidase_middle_domain"/>
    <property type="match status" value="1"/>
</dbReference>
<feature type="binding site" evidence="10">
    <location>
        <position position="102"/>
    </location>
    <ligand>
        <name>substrate</name>
    </ligand>
</feature>
<keyword evidence="4" id="KW-0479">Metal-binding</keyword>
<proteinExistence type="inferred from homology"/>
<dbReference type="InterPro" id="IPR003476">
    <property type="entry name" value="Glyco_hydro_42"/>
</dbReference>
<evidence type="ECO:0000256" key="3">
    <source>
        <dbReference type="ARBA" id="ARBA00012756"/>
    </source>
</evidence>
<dbReference type="Pfam" id="PF08532">
    <property type="entry name" value="Glyco_hydro_42M"/>
    <property type="match status" value="1"/>
</dbReference>
<dbReference type="InterPro" id="IPR013780">
    <property type="entry name" value="Glyco_hydro_b"/>
</dbReference>
<evidence type="ECO:0000259" key="12">
    <source>
        <dbReference type="Pfam" id="PF08532"/>
    </source>
</evidence>
<organism evidence="13 14">
    <name type="scientific">Rhizobium paranaense</name>
    <dbReference type="NCBI Taxonomy" id="1650438"/>
    <lineage>
        <taxon>Bacteria</taxon>
        <taxon>Pseudomonadati</taxon>
        <taxon>Pseudomonadota</taxon>
        <taxon>Alphaproteobacteria</taxon>
        <taxon>Hyphomicrobiales</taxon>
        <taxon>Rhizobiaceae</taxon>
        <taxon>Rhizobium/Agrobacterium group</taxon>
        <taxon>Rhizobium</taxon>
    </lineage>
</organism>
<dbReference type="SUPFAM" id="SSF51445">
    <property type="entry name" value="(Trans)glycosidases"/>
    <property type="match status" value="1"/>
</dbReference>
<dbReference type="Proteomes" id="UP000549882">
    <property type="component" value="Unassembled WGS sequence"/>
</dbReference>
<evidence type="ECO:0000313" key="13">
    <source>
        <dbReference type="EMBL" id="MBB5575500.1"/>
    </source>
</evidence>
<gene>
    <name evidence="13" type="ORF">GGD50_004135</name>
</gene>
<dbReference type="Gene3D" id="3.40.50.880">
    <property type="match status" value="1"/>
</dbReference>
<feature type="binding site" evidence="10">
    <location>
        <position position="320"/>
    </location>
    <ligand>
        <name>substrate</name>
    </ligand>
</feature>
<dbReference type="RefSeq" id="WP_183938788.1">
    <property type="nucleotide sequence ID" value="NZ_JACHBI010000008.1"/>
</dbReference>
<evidence type="ECO:0000256" key="4">
    <source>
        <dbReference type="ARBA" id="ARBA00022723"/>
    </source>
</evidence>
<accession>A0A7W8XTV2</accession>
<dbReference type="GO" id="GO:0005975">
    <property type="term" value="P:carbohydrate metabolic process"/>
    <property type="evidence" value="ECO:0007669"/>
    <property type="project" value="InterPro"/>
</dbReference>
<dbReference type="GO" id="GO:0046872">
    <property type="term" value="F:metal ion binding"/>
    <property type="evidence" value="ECO:0007669"/>
    <property type="project" value="UniProtKB-KW"/>
</dbReference>
<evidence type="ECO:0000256" key="6">
    <source>
        <dbReference type="ARBA" id="ARBA00022833"/>
    </source>
</evidence>
<keyword evidence="6" id="KW-0862">Zinc</keyword>
<feature type="binding site" evidence="10">
    <location>
        <position position="140"/>
    </location>
    <ligand>
        <name>substrate</name>
    </ligand>
</feature>
<feature type="active site" description="Proton donor" evidence="9">
    <location>
        <position position="141"/>
    </location>
</feature>
<evidence type="ECO:0000256" key="5">
    <source>
        <dbReference type="ARBA" id="ARBA00022801"/>
    </source>
</evidence>
<comment type="catalytic activity">
    <reaction evidence="1 8">
        <text>Hydrolysis of terminal non-reducing beta-D-galactose residues in beta-D-galactosides.</text>
        <dbReference type="EC" id="3.2.1.23"/>
    </reaction>
</comment>
<dbReference type="InterPro" id="IPR017853">
    <property type="entry name" value="GH"/>
</dbReference>
<dbReference type="Gene3D" id="2.60.40.1180">
    <property type="entry name" value="Golgi alpha-mannosidase II"/>
    <property type="match status" value="1"/>
</dbReference>
<dbReference type="InterPro" id="IPR013529">
    <property type="entry name" value="Glyco_hydro_42_N"/>
</dbReference>
<evidence type="ECO:0000256" key="2">
    <source>
        <dbReference type="ARBA" id="ARBA00005940"/>
    </source>
</evidence>
<reference evidence="13 14" key="1">
    <citation type="submission" date="2020-08" db="EMBL/GenBank/DDBJ databases">
        <title>Genomic Encyclopedia of Type Strains, Phase IV (KMG-V): Genome sequencing to study the core and pangenomes of soil and plant-associated prokaryotes.</title>
        <authorList>
            <person name="Whitman W."/>
        </authorList>
    </citation>
    <scope>NUCLEOTIDE SEQUENCE [LARGE SCALE GENOMIC DNA]</scope>
    <source>
        <strain evidence="13 14">SEMIA 4064</strain>
    </source>
</reference>
<feature type="domain" description="Beta-galactosidase trimerisation" evidence="12">
    <location>
        <begin position="400"/>
        <end position="592"/>
    </location>
</feature>
<feature type="domain" description="Glycoside hydrolase family 42 N-terminal" evidence="11">
    <location>
        <begin position="5"/>
        <end position="390"/>
    </location>
</feature>
<evidence type="ECO:0000256" key="10">
    <source>
        <dbReference type="PIRSR" id="PIRSR001084-2"/>
    </source>
</evidence>
<dbReference type="PIRSF" id="PIRSF001084">
    <property type="entry name" value="B-galactosidase"/>
    <property type="match status" value="1"/>
</dbReference>
<sequence length="648" mass="73793">MLGVCYYPEHWPESWWEKDARRMRALGISYVRIGEFAWSRLEPARGMFDFSWLDRAMDTLTKAGLKIVLGTPTATPPKWLMDEYPEIAPVDEQGKVRGFGSRRHYTFSSDVWWKESERIVEAVAKRYGEHPGLAGWQTDNEYGCHDTSLSWGVEDLKAFRRWLRLRYQSTQQLNEAWGSVFWSMEVQSFDDVVLPNLTVTEPNPAVRLDFWRFHSDQIAAYDRMQCDIIRQHSPGRWITHNFMGFVNDFDHWKVGENLDLASWDSYPIGFVEKFPFSEEERVRWAETSHPDIAAFHHDLYRGVGNGRFWIMEQQPGPVNWAPWNPVPKPGMVRLWAWEGLAHGAEVVSYFRWRQAPFAQEQMHAGLNLPGLDELSPGGLEAETVGREIAAIGALPEASQAPVAIVYDYESYWSAVIQPQGKDFRYEELAFRWYEAVRKLGLDVDFVRPGASLKGYRLVLVPCLMHVSDLALAAFEQADGVVLFGPRTGSRDRNFKIPTNLPPGPVRDLAGIRITQVASLRPGLGISLSGAIDGQATRWREYIETAADAKVETTFEDGLPALVSKGRYRYLACWIEGAALQDLMQYLANGLDLQTVALPDFIRYRSAGELTFAFNYGPDAWSIPETQEFVMGGQQVPPFSLSAWRKASV</sequence>
<evidence type="ECO:0000256" key="9">
    <source>
        <dbReference type="PIRSR" id="PIRSR001084-1"/>
    </source>
</evidence>
<dbReference type="SUPFAM" id="SSF52317">
    <property type="entry name" value="Class I glutamine amidotransferase-like"/>
    <property type="match status" value="1"/>
</dbReference>
<dbReference type="PANTHER" id="PTHR36447">
    <property type="entry name" value="BETA-GALACTOSIDASE GANA"/>
    <property type="match status" value="1"/>
</dbReference>
<feature type="active site" description="Nucleophile" evidence="9">
    <location>
        <position position="312"/>
    </location>
</feature>
<evidence type="ECO:0000256" key="7">
    <source>
        <dbReference type="ARBA" id="ARBA00023295"/>
    </source>
</evidence>
<dbReference type="Gene3D" id="3.20.20.80">
    <property type="entry name" value="Glycosidases"/>
    <property type="match status" value="1"/>
</dbReference>
<keyword evidence="7 8" id="KW-0326">Glycosidase</keyword>
<name>A0A7W8XTV2_9HYPH</name>
<dbReference type="EMBL" id="JACHBI010000008">
    <property type="protein sequence ID" value="MBB5575500.1"/>
    <property type="molecule type" value="Genomic_DNA"/>
</dbReference>
<comment type="similarity">
    <text evidence="2 8">Belongs to the glycosyl hydrolase 42 family.</text>
</comment>
<evidence type="ECO:0000313" key="14">
    <source>
        <dbReference type="Proteomes" id="UP000549882"/>
    </source>
</evidence>
<dbReference type="GO" id="GO:0009341">
    <property type="term" value="C:beta-galactosidase complex"/>
    <property type="evidence" value="ECO:0007669"/>
    <property type="project" value="InterPro"/>
</dbReference>
<dbReference type="InterPro" id="IPR013738">
    <property type="entry name" value="Beta_galactosidase_Trimer"/>
</dbReference>
<dbReference type="GO" id="GO:0004565">
    <property type="term" value="F:beta-galactosidase activity"/>
    <property type="evidence" value="ECO:0007669"/>
    <property type="project" value="UniProtKB-EC"/>
</dbReference>
<evidence type="ECO:0000256" key="8">
    <source>
        <dbReference type="PIRNR" id="PIRNR001084"/>
    </source>
</evidence>
<keyword evidence="14" id="KW-1185">Reference proteome</keyword>
<dbReference type="SUPFAM" id="SSF51011">
    <property type="entry name" value="Glycosyl hydrolase domain"/>
    <property type="match status" value="1"/>
</dbReference>
<dbReference type="EC" id="3.2.1.23" evidence="3 8"/>
<dbReference type="InterPro" id="IPR029062">
    <property type="entry name" value="Class_I_gatase-like"/>
</dbReference>
<dbReference type="Pfam" id="PF02449">
    <property type="entry name" value="Glyco_hydro_42"/>
    <property type="match status" value="1"/>
</dbReference>
<protein>
    <recommendedName>
        <fullName evidence="3 8">Beta-galactosidase</fullName>
        <shortName evidence="8">Beta-gal</shortName>
        <ecNumber evidence="3 8">3.2.1.23</ecNumber>
    </recommendedName>
</protein>
<evidence type="ECO:0000256" key="1">
    <source>
        <dbReference type="ARBA" id="ARBA00001412"/>
    </source>
</evidence>
<evidence type="ECO:0000259" key="11">
    <source>
        <dbReference type="Pfam" id="PF02449"/>
    </source>
</evidence>
<dbReference type="PANTHER" id="PTHR36447:SF2">
    <property type="entry name" value="BETA-GALACTOSIDASE YESZ"/>
    <property type="match status" value="1"/>
</dbReference>
<keyword evidence="5 8" id="KW-0378">Hydrolase</keyword>
<comment type="caution">
    <text evidence="13">The sequence shown here is derived from an EMBL/GenBank/DDBJ whole genome shotgun (WGS) entry which is preliminary data.</text>
</comment>